<feature type="transmembrane region" description="Helical" evidence="1">
    <location>
        <begin position="35"/>
        <end position="55"/>
    </location>
</feature>
<evidence type="ECO:0000256" key="1">
    <source>
        <dbReference type="SAM" id="Phobius"/>
    </source>
</evidence>
<proteinExistence type="predicted"/>
<reference evidence="2 3" key="1">
    <citation type="journal article" date="2023" name="G3 (Bethesda)">
        <title>A chromosome-length genome assembly and annotation of blackberry (Rubus argutus, cv. 'Hillquist').</title>
        <authorList>
            <person name="Bruna T."/>
            <person name="Aryal R."/>
            <person name="Dudchenko O."/>
            <person name="Sargent D.J."/>
            <person name="Mead D."/>
            <person name="Buti M."/>
            <person name="Cavallini A."/>
            <person name="Hytonen T."/>
            <person name="Andres J."/>
            <person name="Pham M."/>
            <person name="Weisz D."/>
            <person name="Mascagni F."/>
            <person name="Usai G."/>
            <person name="Natali L."/>
            <person name="Bassil N."/>
            <person name="Fernandez G.E."/>
            <person name="Lomsadze A."/>
            <person name="Armour M."/>
            <person name="Olukolu B."/>
            <person name="Poorten T."/>
            <person name="Britton C."/>
            <person name="Davik J."/>
            <person name="Ashrafi H."/>
            <person name="Aiden E.L."/>
            <person name="Borodovsky M."/>
            <person name="Worthington M."/>
        </authorList>
    </citation>
    <scope>NUCLEOTIDE SEQUENCE [LARGE SCALE GENOMIC DNA]</scope>
    <source>
        <strain evidence="2">PI 553951</strain>
    </source>
</reference>
<sequence>MRETELRANLDVCSGSIYRTQLEFEDKRRRLGKAVGLETVTVAVVIGILVCGSSAEEDDVVVLDGSGK</sequence>
<keyword evidence="1" id="KW-0812">Transmembrane</keyword>
<dbReference type="EMBL" id="JBEDUW010000002">
    <property type="protein sequence ID" value="KAK9945389.1"/>
    <property type="molecule type" value="Genomic_DNA"/>
</dbReference>
<keyword evidence="1" id="KW-1133">Transmembrane helix</keyword>
<name>A0AAW1YAZ5_RUBAR</name>
<keyword evidence="1" id="KW-0472">Membrane</keyword>
<organism evidence="2 3">
    <name type="scientific">Rubus argutus</name>
    <name type="common">Southern blackberry</name>
    <dbReference type="NCBI Taxonomy" id="59490"/>
    <lineage>
        <taxon>Eukaryota</taxon>
        <taxon>Viridiplantae</taxon>
        <taxon>Streptophyta</taxon>
        <taxon>Embryophyta</taxon>
        <taxon>Tracheophyta</taxon>
        <taxon>Spermatophyta</taxon>
        <taxon>Magnoliopsida</taxon>
        <taxon>eudicotyledons</taxon>
        <taxon>Gunneridae</taxon>
        <taxon>Pentapetalae</taxon>
        <taxon>rosids</taxon>
        <taxon>fabids</taxon>
        <taxon>Rosales</taxon>
        <taxon>Rosaceae</taxon>
        <taxon>Rosoideae</taxon>
        <taxon>Rosoideae incertae sedis</taxon>
        <taxon>Rubus</taxon>
    </lineage>
</organism>
<comment type="caution">
    <text evidence="2">The sequence shown here is derived from an EMBL/GenBank/DDBJ whole genome shotgun (WGS) entry which is preliminary data.</text>
</comment>
<gene>
    <name evidence="2" type="ORF">M0R45_010909</name>
</gene>
<accession>A0AAW1YAZ5</accession>
<dbReference type="Proteomes" id="UP001457282">
    <property type="component" value="Unassembled WGS sequence"/>
</dbReference>
<evidence type="ECO:0000313" key="3">
    <source>
        <dbReference type="Proteomes" id="UP001457282"/>
    </source>
</evidence>
<dbReference type="AlphaFoldDB" id="A0AAW1YAZ5"/>
<keyword evidence="3" id="KW-1185">Reference proteome</keyword>
<evidence type="ECO:0000313" key="2">
    <source>
        <dbReference type="EMBL" id="KAK9945389.1"/>
    </source>
</evidence>
<protein>
    <submittedName>
        <fullName evidence="2">Uncharacterized protein</fullName>
    </submittedName>
</protein>